<dbReference type="CDD" id="cd07812">
    <property type="entry name" value="SRPBCC"/>
    <property type="match status" value="1"/>
</dbReference>
<name>A0A1G8UFJ3_9PSEU</name>
<dbReference type="EMBL" id="FNET01000002">
    <property type="protein sequence ID" value="SDJ52519.1"/>
    <property type="molecule type" value="Genomic_DNA"/>
</dbReference>
<dbReference type="InterPro" id="IPR019587">
    <property type="entry name" value="Polyketide_cyclase/dehydratase"/>
</dbReference>
<sequence length="166" mass="17885">MGVMNDIDLTELTFARQAWVDADPAEVYRLVSDVSAIGRWSPNASAVAYDDGAGPEVGAWFSGHNRRDGKEWTTRSQVVKADPGAAFAFVVGGAEDGIVEWSWTLRGQGRGTVAEQSWRLLRTDPVLGRTRADLVALRDYMAVSAETTLTALAEWVTGQGSGPDTP</sequence>
<protein>
    <submittedName>
        <fullName evidence="1">Polyketide cyclase / dehydrase and lipid transport</fullName>
    </submittedName>
</protein>
<evidence type="ECO:0000313" key="1">
    <source>
        <dbReference type="EMBL" id="SDJ52519.1"/>
    </source>
</evidence>
<organism evidence="1 2">
    <name type="scientific">Lentzea albidocapillata subsp. violacea</name>
    <dbReference type="NCBI Taxonomy" id="128104"/>
    <lineage>
        <taxon>Bacteria</taxon>
        <taxon>Bacillati</taxon>
        <taxon>Actinomycetota</taxon>
        <taxon>Actinomycetes</taxon>
        <taxon>Pseudonocardiales</taxon>
        <taxon>Pseudonocardiaceae</taxon>
        <taxon>Lentzea</taxon>
    </lineage>
</organism>
<accession>A0A1G8UFJ3</accession>
<evidence type="ECO:0000313" key="2">
    <source>
        <dbReference type="Proteomes" id="UP000199682"/>
    </source>
</evidence>
<gene>
    <name evidence="1" type="ORF">SAMN04488074_102285</name>
</gene>
<dbReference type="SUPFAM" id="SSF55961">
    <property type="entry name" value="Bet v1-like"/>
    <property type="match status" value="1"/>
</dbReference>
<dbReference type="InterPro" id="IPR023393">
    <property type="entry name" value="START-like_dom_sf"/>
</dbReference>
<proteinExistence type="predicted"/>
<dbReference type="Pfam" id="PF10604">
    <property type="entry name" value="Polyketide_cyc2"/>
    <property type="match status" value="1"/>
</dbReference>
<dbReference type="Proteomes" id="UP000199682">
    <property type="component" value="Unassembled WGS sequence"/>
</dbReference>
<reference evidence="2" key="1">
    <citation type="submission" date="2016-10" db="EMBL/GenBank/DDBJ databases">
        <authorList>
            <person name="Varghese N."/>
            <person name="Submissions S."/>
        </authorList>
    </citation>
    <scope>NUCLEOTIDE SEQUENCE [LARGE SCALE GENOMIC DNA]</scope>
    <source>
        <strain evidence="2">DSM 44796</strain>
    </source>
</reference>
<dbReference type="Gene3D" id="3.30.530.20">
    <property type="match status" value="1"/>
</dbReference>
<dbReference type="AlphaFoldDB" id="A0A1G8UFJ3"/>